<dbReference type="EMBL" id="LT605205">
    <property type="protein sequence ID" value="SCD19604.1"/>
    <property type="molecule type" value="Genomic_DNA"/>
</dbReference>
<dbReference type="InterPro" id="IPR035386">
    <property type="entry name" value="Arm-DNA-bind_5"/>
</dbReference>
<dbReference type="STRING" id="1642647.PSM36_0778"/>
<keyword evidence="2" id="KW-0238">DNA-binding</keyword>
<dbReference type="GO" id="GO:0006310">
    <property type="term" value="P:DNA recombination"/>
    <property type="evidence" value="ECO:0007669"/>
    <property type="project" value="UniProtKB-KW"/>
</dbReference>
<evidence type="ECO:0000313" key="5">
    <source>
        <dbReference type="EMBL" id="SCD19604.1"/>
    </source>
</evidence>
<dbReference type="Gene3D" id="1.10.150.130">
    <property type="match status" value="1"/>
</dbReference>
<dbReference type="GO" id="GO:0003677">
    <property type="term" value="F:DNA binding"/>
    <property type="evidence" value="ECO:0007669"/>
    <property type="project" value="UniProtKB-KW"/>
</dbReference>
<dbReference type="SUPFAM" id="SSF56349">
    <property type="entry name" value="DNA breaking-rejoining enzymes"/>
    <property type="match status" value="1"/>
</dbReference>
<comment type="similarity">
    <text evidence="1">Belongs to the 'phage' integrase family.</text>
</comment>
<evidence type="ECO:0000256" key="1">
    <source>
        <dbReference type="ARBA" id="ARBA00008857"/>
    </source>
</evidence>
<evidence type="ECO:0000256" key="3">
    <source>
        <dbReference type="ARBA" id="ARBA00023172"/>
    </source>
</evidence>
<evidence type="ECO:0000259" key="4">
    <source>
        <dbReference type="PROSITE" id="PS51898"/>
    </source>
</evidence>
<dbReference type="Gene3D" id="1.10.443.10">
    <property type="entry name" value="Intergrase catalytic core"/>
    <property type="match status" value="1"/>
</dbReference>
<dbReference type="InterPro" id="IPR002104">
    <property type="entry name" value="Integrase_catalytic"/>
</dbReference>
<dbReference type="AlphaFoldDB" id="A0A1R3T7P5"/>
<dbReference type="PROSITE" id="PS51898">
    <property type="entry name" value="TYR_RECOMBINASE"/>
    <property type="match status" value="1"/>
</dbReference>
<evidence type="ECO:0000313" key="6">
    <source>
        <dbReference type="Proteomes" id="UP000187464"/>
    </source>
</evidence>
<dbReference type="InterPro" id="IPR025269">
    <property type="entry name" value="SAM-like_dom"/>
</dbReference>
<dbReference type="Pfam" id="PF17293">
    <property type="entry name" value="Arm-DNA-bind_5"/>
    <property type="match status" value="1"/>
</dbReference>
<dbReference type="PANTHER" id="PTHR30349:SF64">
    <property type="entry name" value="PROPHAGE INTEGRASE INTD-RELATED"/>
    <property type="match status" value="1"/>
</dbReference>
<name>A0A1R3T7P5_9BACT</name>
<dbReference type="Proteomes" id="UP000187464">
    <property type="component" value="Chromosome I"/>
</dbReference>
<dbReference type="InterPro" id="IPR011010">
    <property type="entry name" value="DNA_brk_join_enz"/>
</dbReference>
<dbReference type="CDD" id="cd01185">
    <property type="entry name" value="INTN1_C_like"/>
    <property type="match status" value="1"/>
</dbReference>
<sequence>MGVNFQAPRFMNIKRNVIFALESRKKNGKPIVDNVPIRMRVIYNNKRVEFTTGYRIDVSKWDSDKQRVRNGCTNRLKQSSSEINSDLSDYFSEIQKIFKEFELREEIPSPTQLREAFNLAIKKTESEENFNQEEQLLSFWKIFNEFVSENSKRNNWANGTLQKFNALKKHIERWKSNPTMDDFTEKGLSDFADTLLKQDLKNSTIDKQIGLLKWVLRWSASKNLTSDNAFINFKPKLKTARKTVVFLDAQELKQLTDFEIPEDKKYLEKVRDIFLFCCYTSLRYSDVCNLCHSNIKDSYIEIVTVKTNDRIVIEFNDKSKAIYYKYKDFHFEGKKVFPVISNQKMNDYLKDLAELAGLNNPVHQTYYKGSERIETILPKYAVISTHDARRTFICNALSLGIPANVVMKWTGHSDYKAMKPYIDIADDIKASAMSKFNQL</sequence>
<dbReference type="GO" id="GO:0015074">
    <property type="term" value="P:DNA integration"/>
    <property type="evidence" value="ECO:0007669"/>
    <property type="project" value="InterPro"/>
</dbReference>
<proteinExistence type="inferred from homology"/>
<evidence type="ECO:0000256" key="2">
    <source>
        <dbReference type="ARBA" id="ARBA00023125"/>
    </source>
</evidence>
<reference evidence="6" key="1">
    <citation type="submission" date="2016-08" db="EMBL/GenBank/DDBJ databases">
        <authorList>
            <person name="Wibberg D."/>
        </authorList>
    </citation>
    <scope>NUCLEOTIDE SEQUENCE [LARGE SCALE GENOMIC DNA]</scope>
</reference>
<accession>A0A1R3T7P5</accession>
<feature type="domain" description="Tyr recombinase" evidence="4">
    <location>
        <begin position="242"/>
        <end position="434"/>
    </location>
</feature>
<gene>
    <name evidence="5" type="ORF">PSM36_0778</name>
</gene>
<dbReference type="InterPro" id="IPR050090">
    <property type="entry name" value="Tyrosine_recombinase_XerCD"/>
</dbReference>
<dbReference type="Pfam" id="PF00589">
    <property type="entry name" value="Phage_integrase"/>
    <property type="match status" value="1"/>
</dbReference>
<dbReference type="InterPro" id="IPR013762">
    <property type="entry name" value="Integrase-like_cat_sf"/>
</dbReference>
<dbReference type="PANTHER" id="PTHR30349">
    <property type="entry name" value="PHAGE INTEGRASE-RELATED"/>
    <property type="match status" value="1"/>
</dbReference>
<dbReference type="InterPro" id="IPR010998">
    <property type="entry name" value="Integrase_recombinase_N"/>
</dbReference>
<keyword evidence="3" id="KW-0233">DNA recombination</keyword>
<dbReference type="Pfam" id="PF13102">
    <property type="entry name" value="Phage_int_SAM_5"/>
    <property type="match status" value="1"/>
</dbReference>
<organism evidence="5 6">
    <name type="scientific">Proteiniphilum saccharofermentans</name>
    <dbReference type="NCBI Taxonomy" id="1642647"/>
    <lineage>
        <taxon>Bacteria</taxon>
        <taxon>Pseudomonadati</taxon>
        <taxon>Bacteroidota</taxon>
        <taxon>Bacteroidia</taxon>
        <taxon>Bacteroidales</taxon>
        <taxon>Dysgonomonadaceae</taxon>
        <taxon>Proteiniphilum</taxon>
    </lineage>
</organism>
<keyword evidence="6" id="KW-1185">Reference proteome</keyword>
<dbReference type="KEGG" id="psac:PSM36_0778"/>
<protein>
    <submittedName>
        <fullName evidence="5">Integrase</fullName>
    </submittedName>
</protein>